<feature type="transmembrane region" description="Helical" evidence="5">
    <location>
        <begin position="155"/>
        <end position="174"/>
    </location>
</feature>
<keyword evidence="3 5" id="KW-0472">Membrane</keyword>
<dbReference type="AlphaFoldDB" id="A0AAD8DFU9"/>
<comment type="caution">
    <text evidence="8">The sequence shown here is derived from an EMBL/GenBank/DDBJ whole genome shotgun (WGS) entry which is preliminary data.</text>
</comment>
<feature type="signal peptide" evidence="6">
    <location>
        <begin position="1"/>
        <end position="16"/>
    </location>
</feature>
<evidence type="ECO:0000313" key="8">
    <source>
        <dbReference type="EMBL" id="KAK1167934.1"/>
    </source>
</evidence>
<evidence type="ECO:0000313" key="9">
    <source>
        <dbReference type="Proteomes" id="UP001230051"/>
    </source>
</evidence>
<dbReference type="PANTHER" id="PTHR12080">
    <property type="entry name" value="SIGNALING LYMPHOCYTIC ACTIVATION MOLECULE"/>
    <property type="match status" value="1"/>
</dbReference>
<keyword evidence="5" id="KW-1133">Transmembrane helix</keyword>
<evidence type="ECO:0000256" key="5">
    <source>
        <dbReference type="SAM" id="Phobius"/>
    </source>
</evidence>
<dbReference type="InterPro" id="IPR013106">
    <property type="entry name" value="Ig_V-set"/>
</dbReference>
<dbReference type="Gene3D" id="2.60.40.10">
    <property type="entry name" value="Immunoglobulins"/>
    <property type="match status" value="1"/>
</dbReference>
<evidence type="ECO:0000256" key="3">
    <source>
        <dbReference type="ARBA" id="ARBA00023136"/>
    </source>
</evidence>
<dbReference type="InterPro" id="IPR003598">
    <property type="entry name" value="Ig_sub2"/>
</dbReference>
<evidence type="ECO:0000256" key="2">
    <source>
        <dbReference type="ARBA" id="ARBA00022729"/>
    </source>
</evidence>
<dbReference type="GO" id="GO:0005886">
    <property type="term" value="C:plasma membrane"/>
    <property type="evidence" value="ECO:0007669"/>
    <property type="project" value="TreeGrafter"/>
</dbReference>
<name>A0AAD8DFU9_ACIOX</name>
<dbReference type="PANTHER" id="PTHR12080:SF93">
    <property type="entry name" value="V-SET AND TRANSMEMBRANE DOMAIN-CONTAINING PROTEIN 5"/>
    <property type="match status" value="1"/>
</dbReference>
<keyword evidence="2 6" id="KW-0732">Signal</keyword>
<dbReference type="GO" id="GO:1904891">
    <property type="term" value="P:positive regulation of excitatory synapse assembly"/>
    <property type="evidence" value="ECO:0007669"/>
    <property type="project" value="TreeGrafter"/>
</dbReference>
<keyword evidence="4" id="KW-0325">Glycoprotein</keyword>
<dbReference type="GO" id="GO:0046847">
    <property type="term" value="P:filopodium assembly"/>
    <property type="evidence" value="ECO:0007669"/>
    <property type="project" value="TreeGrafter"/>
</dbReference>
<gene>
    <name evidence="8" type="ORF">AOXY_G10730</name>
</gene>
<evidence type="ECO:0000256" key="4">
    <source>
        <dbReference type="ARBA" id="ARBA00023180"/>
    </source>
</evidence>
<feature type="domain" description="Ig-like" evidence="7">
    <location>
        <begin position="18"/>
        <end position="141"/>
    </location>
</feature>
<dbReference type="Pfam" id="PF07686">
    <property type="entry name" value="V-set"/>
    <property type="match status" value="1"/>
</dbReference>
<dbReference type="InterPro" id="IPR036179">
    <property type="entry name" value="Ig-like_dom_sf"/>
</dbReference>
<evidence type="ECO:0000256" key="6">
    <source>
        <dbReference type="SAM" id="SignalP"/>
    </source>
</evidence>
<evidence type="ECO:0000259" key="7">
    <source>
        <dbReference type="PROSITE" id="PS50835"/>
    </source>
</evidence>
<dbReference type="Proteomes" id="UP001230051">
    <property type="component" value="Unassembled WGS sequence"/>
</dbReference>
<dbReference type="SUPFAM" id="SSF48726">
    <property type="entry name" value="Immunoglobulin"/>
    <property type="match status" value="1"/>
</dbReference>
<dbReference type="SMART" id="SM00409">
    <property type="entry name" value="IG"/>
    <property type="match status" value="1"/>
</dbReference>
<sequence>MLLFGNFLCFTLQLLGLPVFLKGSSETNTGLSVFINQSVLLSCNEVCNTVNAQDVQWKHFTFNRSRKMAFLTKNQDSLEPLKKVYNGKRVTIYNNGSLEIQSIQLNDAGNYTCTVTYNDGTLDILTFVLNVQGTENSTSISSLRNNSTFSNDSQIAIITVAPAVVLIISAAIIIKMKYWKNNGELKEENIYTNMHTRPGRRCQDMNPEDSIYENMDRIARKASS</sequence>
<dbReference type="InterPro" id="IPR013783">
    <property type="entry name" value="Ig-like_fold"/>
</dbReference>
<keyword evidence="9" id="KW-1185">Reference proteome</keyword>
<dbReference type="PROSITE" id="PS50835">
    <property type="entry name" value="IG_LIKE"/>
    <property type="match status" value="1"/>
</dbReference>
<dbReference type="InterPro" id="IPR015631">
    <property type="entry name" value="CD2/SLAM_rcpt"/>
</dbReference>
<dbReference type="InterPro" id="IPR007110">
    <property type="entry name" value="Ig-like_dom"/>
</dbReference>
<dbReference type="SMART" id="SM00408">
    <property type="entry name" value="IGc2"/>
    <property type="match status" value="1"/>
</dbReference>
<feature type="chain" id="PRO_5042091940" description="Ig-like domain-containing protein" evidence="6">
    <location>
        <begin position="17"/>
        <end position="224"/>
    </location>
</feature>
<dbReference type="EMBL" id="JAGXEW010000009">
    <property type="protein sequence ID" value="KAK1167934.1"/>
    <property type="molecule type" value="Genomic_DNA"/>
</dbReference>
<protein>
    <recommendedName>
        <fullName evidence="7">Ig-like domain-containing protein</fullName>
    </recommendedName>
</protein>
<reference evidence="8" key="1">
    <citation type="submission" date="2022-02" db="EMBL/GenBank/DDBJ databases">
        <title>Atlantic sturgeon de novo genome assembly.</title>
        <authorList>
            <person name="Stock M."/>
            <person name="Klopp C."/>
            <person name="Guiguen Y."/>
            <person name="Cabau C."/>
            <person name="Parinello H."/>
            <person name="Santidrian Yebra-Pimentel E."/>
            <person name="Kuhl H."/>
            <person name="Dirks R.P."/>
            <person name="Guessner J."/>
            <person name="Wuertz S."/>
            <person name="Du K."/>
            <person name="Schartl M."/>
        </authorList>
    </citation>
    <scope>NUCLEOTIDE SEQUENCE</scope>
    <source>
        <strain evidence="8">STURGEONOMICS-FGT-2020</strain>
        <tissue evidence="8">Whole blood</tissue>
    </source>
</reference>
<comment type="subcellular location">
    <subcellularLocation>
        <location evidence="1">Membrane</location>
    </subcellularLocation>
</comment>
<dbReference type="GO" id="GO:0030425">
    <property type="term" value="C:dendrite"/>
    <property type="evidence" value="ECO:0007669"/>
    <property type="project" value="TreeGrafter"/>
</dbReference>
<accession>A0AAD8DFU9</accession>
<dbReference type="GO" id="GO:0030424">
    <property type="term" value="C:axon"/>
    <property type="evidence" value="ECO:0007669"/>
    <property type="project" value="TreeGrafter"/>
</dbReference>
<proteinExistence type="predicted"/>
<organism evidence="8 9">
    <name type="scientific">Acipenser oxyrinchus oxyrinchus</name>
    <dbReference type="NCBI Taxonomy" id="40147"/>
    <lineage>
        <taxon>Eukaryota</taxon>
        <taxon>Metazoa</taxon>
        <taxon>Chordata</taxon>
        <taxon>Craniata</taxon>
        <taxon>Vertebrata</taxon>
        <taxon>Euteleostomi</taxon>
        <taxon>Actinopterygii</taxon>
        <taxon>Chondrostei</taxon>
        <taxon>Acipenseriformes</taxon>
        <taxon>Acipenseridae</taxon>
        <taxon>Acipenser</taxon>
    </lineage>
</organism>
<keyword evidence="5" id="KW-0812">Transmembrane</keyword>
<dbReference type="InterPro" id="IPR003599">
    <property type="entry name" value="Ig_sub"/>
</dbReference>
<evidence type="ECO:0000256" key="1">
    <source>
        <dbReference type="ARBA" id="ARBA00004370"/>
    </source>
</evidence>